<organism evidence="9 10">
    <name type="scientific">Tumebacillus lacus</name>
    <dbReference type="NCBI Taxonomy" id="2995335"/>
    <lineage>
        <taxon>Bacteria</taxon>
        <taxon>Bacillati</taxon>
        <taxon>Bacillota</taxon>
        <taxon>Bacilli</taxon>
        <taxon>Bacillales</taxon>
        <taxon>Alicyclobacillaceae</taxon>
        <taxon>Tumebacillus</taxon>
    </lineage>
</organism>
<evidence type="ECO:0000256" key="4">
    <source>
        <dbReference type="ARBA" id="ARBA00022475"/>
    </source>
</evidence>
<feature type="domain" description="ABC transporter" evidence="8">
    <location>
        <begin position="7"/>
        <end position="261"/>
    </location>
</feature>
<keyword evidence="3" id="KW-0813">Transport</keyword>
<dbReference type="GO" id="GO:0005524">
    <property type="term" value="F:ATP binding"/>
    <property type="evidence" value="ECO:0007669"/>
    <property type="project" value="UniProtKB-KW"/>
</dbReference>
<keyword evidence="7" id="KW-0472">Membrane</keyword>
<comment type="caution">
    <text evidence="9">The sequence shown here is derived from an EMBL/GenBank/DDBJ whole genome shotgun (WGS) entry which is preliminary data.</text>
</comment>
<keyword evidence="4" id="KW-1003">Cell membrane</keyword>
<dbReference type="Gene3D" id="3.40.50.300">
    <property type="entry name" value="P-loop containing nucleotide triphosphate hydrolases"/>
    <property type="match status" value="1"/>
</dbReference>
<dbReference type="EMBL" id="JAPMLT010000015">
    <property type="protein sequence ID" value="MCX7572030.1"/>
    <property type="molecule type" value="Genomic_DNA"/>
</dbReference>
<dbReference type="InterPro" id="IPR027417">
    <property type="entry name" value="P-loop_NTPase"/>
</dbReference>
<comment type="similarity">
    <text evidence="2">Belongs to the ABC transporter superfamily.</text>
</comment>
<evidence type="ECO:0000256" key="7">
    <source>
        <dbReference type="ARBA" id="ARBA00023136"/>
    </source>
</evidence>
<protein>
    <submittedName>
        <fullName evidence="9">ABC transporter ATP-binding protein</fullName>
    </submittedName>
</protein>
<keyword evidence="6 9" id="KW-0067">ATP-binding</keyword>
<dbReference type="Pfam" id="PF00005">
    <property type="entry name" value="ABC_tran"/>
    <property type="match status" value="1"/>
</dbReference>
<dbReference type="PROSITE" id="PS00211">
    <property type="entry name" value="ABC_TRANSPORTER_1"/>
    <property type="match status" value="1"/>
</dbReference>
<dbReference type="InterPro" id="IPR013563">
    <property type="entry name" value="Oligopep_ABC_C"/>
</dbReference>
<proteinExistence type="inferred from homology"/>
<dbReference type="PANTHER" id="PTHR43297">
    <property type="entry name" value="OLIGOPEPTIDE TRANSPORT ATP-BINDING PROTEIN APPD"/>
    <property type="match status" value="1"/>
</dbReference>
<evidence type="ECO:0000256" key="1">
    <source>
        <dbReference type="ARBA" id="ARBA00004202"/>
    </source>
</evidence>
<dbReference type="InterPro" id="IPR050388">
    <property type="entry name" value="ABC_Ni/Peptide_Import"/>
</dbReference>
<dbReference type="SMART" id="SM00382">
    <property type="entry name" value="AAA"/>
    <property type="match status" value="1"/>
</dbReference>
<evidence type="ECO:0000256" key="5">
    <source>
        <dbReference type="ARBA" id="ARBA00022741"/>
    </source>
</evidence>
<reference evidence="9 10" key="1">
    <citation type="submission" date="2022-11" db="EMBL/GenBank/DDBJ databases">
        <title>Study of microbial diversity in lake waters.</title>
        <authorList>
            <person name="Zhang J."/>
        </authorList>
    </citation>
    <scope>NUCLEOTIDE SEQUENCE [LARGE SCALE GENOMIC DNA]</scope>
    <source>
        <strain evidence="9 10">DT12</strain>
    </source>
</reference>
<dbReference type="RefSeq" id="WP_267153281.1">
    <property type="nucleotide sequence ID" value="NZ_JAPMLT010000015.1"/>
</dbReference>
<dbReference type="Proteomes" id="UP001208017">
    <property type="component" value="Unassembled WGS sequence"/>
</dbReference>
<evidence type="ECO:0000256" key="6">
    <source>
        <dbReference type="ARBA" id="ARBA00022840"/>
    </source>
</evidence>
<comment type="subcellular location">
    <subcellularLocation>
        <location evidence="1">Cell membrane</location>
        <topology evidence="1">Peripheral membrane protein</topology>
    </subcellularLocation>
</comment>
<dbReference type="CDD" id="cd03257">
    <property type="entry name" value="ABC_NikE_OppD_transporters"/>
    <property type="match status" value="1"/>
</dbReference>
<keyword evidence="5" id="KW-0547">Nucleotide-binding</keyword>
<evidence type="ECO:0000256" key="3">
    <source>
        <dbReference type="ARBA" id="ARBA00022448"/>
    </source>
</evidence>
<evidence type="ECO:0000313" key="10">
    <source>
        <dbReference type="Proteomes" id="UP001208017"/>
    </source>
</evidence>
<dbReference type="InterPro" id="IPR003439">
    <property type="entry name" value="ABC_transporter-like_ATP-bd"/>
</dbReference>
<dbReference type="PANTHER" id="PTHR43297:SF2">
    <property type="entry name" value="DIPEPTIDE TRANSPORT ATP-BINDING PROTEIN DPPD"/>
    <property type="match status" value="1"/>
</dbReference>
<keyword evidence="10" id="KW-1185">Reference proteome</keyword>
<dbReference type="InterPro" id="IPR017871">
    <property type="entry name" value="ABC_transporter-like_CS"/>
</dbReference>
<accession>A0ABT3X552</accession>
<dbReference type="Pfam" id="PF08352">
    <property type="entry name" value="oligo_HPY"/>
    <property type="match status" value="1"/>
</dbReference>
<gene>
    <name evidence="9" type="ORF">OS242_19010</name>
</gene>
<sequence>MGHLLEVRDLSIAFRKLEKKSKDLPLTPGIDNVSITLQKGETLGLVGESGCGKTLSSLAVMGLLPDSAAVTGGRIGFDGEDLLELPERDRNKVRGARIGMIFQDPMTSLSPYYTVGNQIMEGMRYHLALSKKQARKRGLELLQKVGIPAPERVFDEYPSQLSGGMRQRVMIAIAISCEPDLLIADEPTTALDVTTQAQILELLHHLQKENGMAMILISHDLGVIAEMCQRVIVMYAGQVIEEGRTRELFHDPAHPYTQALLAATPRLDTKQERFYQIPGQVPPPSEWGAACRFLARCPKATHECQHAPSLLTLGGGRQARCWYAGDTSTGREEARRA</sequence>
<evidence type="ECO:0000256" key="2">
    <source>
        <dbReference type="ARBA" id="ARBA00005417"/>
    </source>
</evidence>
<evidence type="ECO:0000313" key="9">
    <source>
        <dbReference type="EMBL" id="MCX7572030.1"/>
    </source>
</evidence>
<evidence type="ECO:0000259" key="8">
    <source>
        <dbReference type="PROSITE" id="PS50893"/>
    </source>
</evidence>
<dbReference type="PROSITE" id="PS50893">
    <property type="entry name" value="ABC_TRANSPORTER_2"/>
    <property type="match status" value="1"/>
</dbReference>
<dbReference type="SUPFAM" id="SSF52540">
    <property type="entry name" value="P-loop containing nucleoside triphosphate hydrolases"/>
    <property type="match status" value="1"/>
</dbReference>
<dbReference type="NCBIfam" id="TIGR01727">
    <property type="entry name" value="oligo_HPY"/>
    <property type="match status" value="1"/>
</dbReference>
<name>A0ABT3X552_9BACL</name>
<dbReference type="InterPro" id="IPR003593">
    <property type="entry name" value="AAA+_ATPase"/>
</dbReference>